<keyword evidence="11" id="KW-1185">Reference proteome</keyword>
<dbReference type="PRINTS" id="PR00261">
    <property type="entry name" value="LDLRECEPTOR"/>
</dbReference>
<dbReference type="InterPro" id="IPR003599">
    <property type="entry name" value="Ig_sub"/>
</dbReference>
<evidence type="ECO:0000313" key="10">
    <source>
        <dbReference type="EMBL" id="KAG7156953.1"/>
    </source>
</evidence>
<dbReference type="InterPro" id="IPR003598">
    <property type="entry name" value="Ig_sub2"/>
</dbReference>
<feature type="disulfide bond" evidence="8">
    <location>
        <begin position="253"/>
        <end position="271"/>
    </location>
</feature>
<dbReference type="Pfam" id="PF13927">
    <property type="entry name" value="Ig_3"/>
    <property type="match status" value="1"/>
</dbReference>
<evidence type="ECO:0000256" key="6">
    <source>
        <dbReference type="ARBA" id="ARBA00023136"/>
    </source>
</evidence>
<dbReference type="SMART" id="SM00408">
    <property type="entry name" value="IGc2"/>
    <property type="match status" value="1"/>
</dbReference>
<dbReference type="PROSITE" id="PS50835">
    <property type="entry name" value="IG_LIKE"/>
    <property type="match status" value="1"/>
</dbReference>
<dbReference type="GO" id="GO:0005886">
    <property type="term" value="C:plasma membrane"/>
    <property type="evidence" value="ECO:0007669"/>
    <property type="project" value="TreeGrafter"/>
</dbReference>
<feature type="disulfide bond" evidence="8">
    <location>
        <begin position="265"/>
        <end position="280"/>
    </location>
</feature>
<evidence type="ECO:0000259" key="9">
    <source>
        <dbReference type="PROSITE" id="PS50835"/>
    </source>
</evidence>
<keyword evidence="6" id="KW-0472">Membrane</keyword>
<dbReference type="Gene3D" id="2.60.40.10">
    <property type="entry name" value="Immunoglobulins"/>
    <property type="match status" value="1"/>
</dbReference>
<feature type="non-terminal residue" evidence="10">
    <location>
        <position position="294"/>
    </location>
</feature>
<dbReference type="Pfam" id="PF00057">
    <property type="entry name" value="Ldl_recept_a"/>
    <property type="match status" value="2"/>
</dbReference>
<keyword evidence="4" id="KW-0677">Repeat</keyword>
<dbReference type="GO" id="GO:0012505">
    <property type="term" value="C:endomembrane system"/>
    <property type="evidence" value="ECO:0007669"/>
    <property type="project" value="UniProtKB-SubCell"/>
</dbReference>
<dbReference type="InterPro" id="IPR050685">
    <property type="entry name" value="LDLR"/>
</dbReference>
<keyword evidence="10" id="KW-0675">Receptor</keyword>
<dbReference type="InterPro" id="IPR013783">
    <property type="entry name" value="Ig-like_fold"/>
</dbReference>
<dbReference type="PROSITE" id="PS01209">
    <property type="entry name" value="LDLRA_1"/>
    <property type="match status" value="1"/>
</dbReference>
<feature type="domain" description="Ig-like" evidence="9">
    <location>
        <begin position="2"/>
        <end position="84"/>
    </location>
</feature>
<comment type="caution">
    <text evidence="8">Lacks conserved residue(s) required for the propagation of feature annotation.</text>
</comment>
<sequence>PPRISLDPARQVVRPGEIVRIRCSATGPQPITINWSKESGYMPPSVIINGGEMMFRGIKTSDAGRYICEAINSAGTTRAVAEVIVNVVSLFFRIFRNIFTAPATKFEDNPEVHLQNPTKNPSSNFGGIGVTEDLFFDNIDGDDIDPSSAPAEGYFLSVQEEVMCKFLCQDHSLCLTPSQMCDGNPDCPDGSDEQDCLFDNLMATCPDSPCGNKVCIPQHKICDDIPDCNDAADEKNCHDNIFDLTKCSDFFKCGDGSCYYFYLNCDGQCDCNDCKDEKVCFRRRRHITHGNEVE</sequence>
<dbReference type="InterPro" id="IPR023415">
    <property type="entry name" value="LDLR_class-A_CS"/>
</dbReference>
<proteinExistence type="predicted"/>
<dbReference type="AlphaFoldDB" id="A0A8J5MMH9"/>
<organism evidence="10 11">
    <name type="scientific">Homarus americanus</name>
    <name type="common">American lobster</name>
    <dbReference type="NCBI Taxonomy" id="6706"/>
    <lineage>
        <taxon>Eukaryota</taxon>
        <taxon>Metazoa</taxon>
        <taxon>Ecdysozoa</taxon>
        <taxon>Arthropoda</taxon>
        <taxon>Crustacea</taxon>
        <taxon>Multicrustacea</taxon>
        <taxon>Malacostraca</taxon>
        <taxon>Eumalacostraca</taxon>
        <taxon>Eucarida</taxon>
        <taxon>Decapoda</taxon>
        <taxon>Pleocyemata</taxon>
        <taxon>Astacidea</taxon>
        <taxon>Nephropoidea</taxon>
        <taxon>Nephropidae</taxon>
        <taxon>Homarus</taxon>
    </lineage>
</organism>
<comment type="subcellular location">
    <subcellularLocation>
        <location evidence="2">Endomembrane system</location>
    </subcellularLocation>
    <subcellularLocation>
        <location evidence="1">Membrane</location>
        <topology evidence="1">Single-pass membrane protein</topology>
    </subcellularLocation>
</comment>
<dbReference type="SMART" id="SM00409">
    <property type="entry name" value="IG"/>
    <property type="match status" value="1"/>
</dbReference>
<dbReference type="SUPFAM" id="SSF57424">
    <property type="entry name" value="LDL receptor-like module"/>
    <property type="match status" value="3"/>
</dbReference>
<dbReference type="PROSITE" id="PS50068">
    <property type="entry name" value="LDLRA_2"/>
    <property type="match status" value="3"/>
</dbReference>
<evidence type="ECO:0000256" key="5">
    <source>
        <dbReference type="ARBA" id="ARBA00022989"/>
    </source>
</evidence>
<evidence type="ECO:0000256" key="7">
    <source>
        <dbReference type="ARBA" id="ARBA00023157"/>
    </source>
</evidence>
<dbReference type="SUPFAM" id="SSF48726">
    <property type="entry name" value="Immunoglobulin"/>
    <property type="match status" value="1"/>
</dbReference>
<feature type="disulfide bond" evidence="8">
    <location>
        <begin position="181"/>
        <end position="196"/>
    </location>
</feature>
<protein>
    <submittedName>
        <fullName evidence="10">Sortilin-related receptor-like 1</fullName>
    </submittedName>
</protein>
<dbReference type="Proteomes" id="UP000747542">
    <property type="component" value="Unassembled WGS sequence"/>
</dbReference>
<keyword evidence="3" id="KW-0812">Transmembrane</keyword>
<feature type="disulfide bond" evidence="8">
    <location>
        <begin position="210"/>
        <end position="228"/>
    </location>
</feature>
<dbReference type="CDD" id="cd00112">
    <property type="entry name" value="LDLa"/>
    <property type="match status" value="3"/>
</dbReference>
<gene>
    <name evidence="10" type="primary">Sorl1-L1</name>
    <name evidence="10" type="ORF">Hamer_G015885</name>
</gene>
<dbReference type="PANTHER" id="PTHR24270">
    <property type="entry name" value="LOW-DENSITY LIPOPROTEIN RECEPTOR-RELATED"/>
    <property type="match status" value="1"/>
</dbReference>
<dbReference type="Gene3D" id="4.10.400.10">
    <property type="entry name" value="Low-density Lipoprotein Receptor"/>
    <property type="match status" value="2"/>
</dbReference>
<evidence type="ECO:0000256" key="3">
    <source>
        <dbReference type="ARBA" id="ARBA00022692"/>
    </source>
</evidence>
<dbReference type="SMART" id="SM00192">
    <property type="entry name" value="LDLa"/>
    <property type="match status" value="3"/>
</dbReference>
<feature type="disulfide bond" evidence="8">
    <location>
        <begin position="222"/>
        <end position="237"/>
    </location>
</feature>
<keyword evidence="7 8" id="KW-1015">Disulfide bond</keyword>
<reference evidence="10" key="1">
    <citation type="journal article" date="2021" name="Sci. Adv.">
        <title>The American lobster genome reveals insights on longevity, neural, and immune adaptations.</title>
        <authorList>
            <person name="Polinski J.M."/>
            <person name="Zimin A.V."/>
            <person name="Clark K.F."/>
            <person name="Kohn A.B."/>
            <person name="Sadowski N."/>
            <person name="Timp W."/>
            <person name="Ptitsyn A."/>
            <person name="Khanna P."/>
            <person name="Romanova D.Y."/>
            <person name="Williams P."/>
            <person name="Greenwood S.J."/>
            <person name="Moroz L.L."/>
            <person name="Walt D.R."/>
            <person name="Bodnar A.G."/>
        </authorList>
    </citation>
    <scope>NUCLEOTIDE SEQUENCE</scope>
    <source>
        <strain evidence="10">GMGI-L3</strain>
    </source>
</reference>
<dbReference type="InterPro" id="IPR007110">
    <property type="entry name" value="Ig-like_dom"/>
</dbReference>
<name>A0A8J5MMH9_HOMAM</name>
<comment type="caution">
    <text evidence="10">The sequence shown here is derived from an EMBL/GenBank/DDBJ whole genome shotgun (WGS) entry which is preliminary data.</text>
</comment>
<dbReference type="EMBL" id="JAHLQT010038275">
    <property type="protein sequence ID" value="KAG7156953.1"/>
    <property type="molecule type" value="Genomic_DNA"/>
</dbReference>
<dbReference type="GO" id="GO:0016192">
    <property type="term" value="P:vesicle-mediated transport"/>
    <property type="evidence" value="ECO:0007669"/>
    <property type="project" value="UniProtKB-ARBA"/>
</dbReference>
<evidence type="ECO:0000256" key="2">
    <source>
        <dbReference type="ARBA" id="ARBA00004308"/>
    </source>
</evidence>
<evidence type="ECO:0000313" key="11">
    <source>
        <dbReference type="Proteomes" id="UP000747542"/>
    </source>
</evidence>
<accession>A0A8J5MMH9</accession>
<evidence type="ECO:0000256" key="1">
    <source>
        <dbReference type="ARBA" id="ARBA00004167"/>
    </source>
</evidence>
<dbReference type="InterPro" id="IPR036179">
    <property type="entry name" value="Ig-like_dom_sf"/>
</dbReference>
<evidence type="ECO:0000256" key="4">
    <source>
        <dbReference type="ARBA" id="ARBA00022737"/>
    </source>
</evidence>
<evidence type="ECO:0000256" key="8">
    <source>
        <dbReference type="PROSITE-ProRule" id="PRU00124"/>
    </source>
</evidence>
<dbReference type="InterPro" id="IPR002172">
    <property type="entry name" value="LDrepeatLR_classA_rpt"/>
</dbReference>
<keyword evidence="5" id="KW-1133">Transmembrane helix</keyword>
<dbReference type="InterPro" id="IPR036055">
    <property type="entry name" value="LDL_receptor-like_sf"/>
</dbReference>